<accession>A0A401W5D0</accession>
<feature type="transmembrane region" description="Helical" evidence="2">
    <location>
        <begin position="28"/>
        <end position="47"/>
    </location>
</feature>
<name>A0A401W5D0_STREY</name>
<feature type="region of interest" description="Disordered" evidence="1">
    <location>
        <begin position="1"/>
        <end position="23"/>
    </location>
</feature>
<keyword evidence="2" id="KW-0472">Membrane</keyword>
<sequence>MPRHTVTEAATAHSARRRADGGRTRTRILRTAAAGLTAVAVLGLLTACGGQEALKTSDAKPFHPFGKDSGGSDEPLGPGMPSSSRTGQAVGNSGRPACDSSKVVVAAKPLPQPPGRLLLQVTNTSAAACDLYGYPRLRDGDVSPTSAPNTRSAPRSPLTLAPGGTAYAALTPSAAGSAPERHALSVGFTDHRGHGIPGARARVQLPGGVRFDGGARVTYWQYDVNRAVRP</sequence>
<keyword evidence="5" id="KW-1185">Reference proteome</keyword>
<feature type="region of interest" description="Disordered" evidence="1">
    <location>
        <begin position="58"/>
        <end position="97"/>
    </location>
</feature>
<dbReference type="Proteomes" id="UP000286746">
    <property type="component" value="Unassembled WGS sequence"/>
</dbReference>
<keyword evidence="2" id="KW-0812">Transmembrane</keyword>
<proteinExistence type="predicted"/>
<feature type="compositionally biased region" description="Polar residues" evidence="1">
    <location>
        <begin position="81"/>
        <end position="91"/>
    </location>
</feature>
<protein>
    <recommendedName>
        <fullName evidence="3">DUF4232 domain-containing protein</fullName>
    </recommendedName>
</protein>
<dbReference type="EMBL" id="BHZD01000001">
    <property type="protein sequence ID" value="GCD44544.1"/>
    <property type="molecule type" value="Genomic_DNA"/>
</dbReference>
<keyword evidence="2" id="KW-1133">Transmembrane helix</keyword>
<reference evidence="4 5" key="1">
    <citation type="submission" date="2018-11" db="EMBL/GenBank/DDBJ databases">
        <title>Whole genome sequence of Streptomyces paromomycinus NBRC 15454(T).</title>
        <authorList>
            <person name="Komaki H."/>
            <person name="Tamura T."/>
        </authorList>
    </citation>
    <scope>NUCLEOTIDE SEQUENCE [LARGE SCALE GENOMIC DNA]</scope>
    <source>
        <strain evidence="4 5">NBRC 15454</strain>
    </source>
</reference>
<evidence type="ECO:0000259" key="3">
    <source>
        <dbReference type="Pfam" id="PF14016"/>
    </source>
</evidence>
<feature type="domain" description="DUF4232" evidence="3">
    <location>
        <begin position="98"/>
        <end position="221"/>
    </location>
</feature>
<evidence type="ECO:0000256" key="2">
    <source>
        <dbReference type="SAM" id="Phobius"/>
    </source>
</evidence>
<dbReference type="InterPro" id="IPR025326">
    <property type="entry name" value="DUF4232"/>
</dbReference>
<dbReference type="RefSeq" id="WP_125055380.1">
    <property type="nucleotide sequence ID" value="NZ_BHZD01000001.1"/>
</dbReference>
<dbReference type="AlphaFoldDB" id="A0A401W5D0"/>
<evidence type="ECO:0000256" key="1">
    <source>
        <dbReference type="SAM" id="MobiDB-lite"/>
    </source>
</evidence>
<evidence type="ECO:0000313" key="4">
    <source>
        <dbReference type="EMBL" id="GCD44544.1"/>
    </source>
</evidence>
<dbReference type="Pfam" id="PF14016">
    <property type="entry name" value="DUF4232"/>
    <property type="match status" value="1"/>
</dbReference>
<organism evidence="4 5">
    <name type="scientific">Streptomyces paromomycinus</name>
    <name type="common">Streptomyces rimosus subsp. paromomycinus</name>
    <dbReference type="NCBI Taxonomy" id="92743"/>
    <lineage>
        <taxon>Bacteria</taxon>
        <taxon>Bacillati</taxon>
        <taxon>Actinomycetota</taxon>
        <taxon>Actinomycetes</taxon>
        <taxon>Kitasatosporales</taxon>
        <taxon>Streptomycetaceae</taxon>
        <taxon>Streptomyces</taxon>
    </lineage>
</organism>
<evidence type="ECO:0000313" key="5">
    <source>
        <dbReference type="Proteomes" id="UP000286746"/>
    </source>
</evidence>
<gene>
    <name evidence="4" type="ORF">GKJPGBOP_04244</name>
</gene>
<comment type="caution">
    <text evidence="4">The sequence shown here is derived from an EMBL/GenBank/DDBJ whole genome shotgun (WGS) entry which is preliminary data.</text>
</comment>